<feature type="domain" description="Histone deacetylase" evidence="18">
    <location>
        <begin position="19"/>
        <end position="318"/>
    </location>
</feature>
<dbReference type="PRINTS" id="PR01271">
    <property type="entry name" value="HISDACETLASE"/>
</dbReference>
<keyword evidence="8 17" id="KW-0479">Metal-binding</keyword>
<organism evidence="19 20">
    <name type="scientific">Protomyces lactucae-debilis</name>
    <dbReference type="NCBI Taxonomy" id="2754530"/>
    <lineage>
        <taxon>Eukaryota</taxon>
        <taxon>Fungi</taxon>
        <taxon>Dikarya</taxon>
        <taxon>Ascomycota</taxon>
        <taxon>Taphrinomycotina</taxon>
        <taxon>Taphrinomycetes</taxon>
        <taxon>Taphrinales</taxon>
        <taxon>Protomycetaceae</taxon>
        <taxon>Protomyces</taxon>
    </lineage>
</organism>
<dbReference type="InterPro" id="IPR037138">
    <property type="entry name" value="His_deacetylse_dom_sf"/>
</dbReference>
<dbReference type="OrthoDB" id="73273at2759"/>
<dbReference type="AlphaFoldDB" id="A0A1Y2F5A3"/>
<dbReference type="PANTHER" id="PTHR10625">
    <property type="entry name" value="HISTONE DEACETYLASE HDAC1-RELATED"/>
    <property type="match status" value="1"/>
</dbReference>
<dbReference type="PRINTS" id="PR01270">
    <property type="entry name" value="HDASUPER"/>
</dbReference>
<dbReference type="InterPro" id="IPR000286">
    <property type="entry name" value="HDACs"/>
</dbReference>
<evidence type="ECO:0000256" key="4">
    <source>
        <dbReference type="ARBA" id="ARBA00004496"/>
    </source>
</evidence>
<evidence type="ECO:0000313" key="20">
    <source>
        <dbReference type="Proteomes" id="UP000193685"/>
    </source>
</evidence>
<dbReference type="PIRSF" id="PIRSF037913">
    <property type="entry name" value="His_deacetylse_1"/>
    <property type="match status" value="1"/>
</dbReference>
<comment type="caution">
    <text evidence="19">The sequence shown here is derived from an EMBL/GenBank/DDBJ whole genome shotgun (WGS) entry which is preliminary data.</text>
</comment>
<evidence type="ECO:0000256" key="11">
    <source>
        <dbReference type="ARBA" id="ARBA00023015"/>
    </source>
</evidence>
<feature type="binding site" evidence="17">
    <location>
        <position position="173"/>
    </location>
    <ligand>
        <name>a divalent metal cation</name>
        <dbReference type="ChEBI" id="CHEBI:60240"/>
    </ligand>
</feature>
<keyword evidence="5" id="KW-0158">Chromosome</keyword>
<evidence type="ECO:0000256" key="1">
    <source>
        <dbReference type="ARBA" id="ARBA00001968"/>
    </source>
</evidence>
<dbReference type="GO" id="GO:0141221">
    <property type="term" value="F:histone deacetylase activity, hydrolytic mechanism"/>
    <property type="evidence" value="ECO:0007669"/>
    <property type="project" value="UniProtKB-EC"/>
</dbReference>
<evidence type="ECO:0000256" key="16">
    <source>
        <dbReference type="PIRSR" id="PIRSR037913-2"/>
    </source>
</evidence>
<keyword evidence="20" id="KW-1185">Reference proteome</keyword>
<dbReference type="Pfam" id="PF00850">
    <property type="entry name" value="Hist_deacetyl"/>
    <property type="match status" value="1"/>
</dbReference>
<keyword evidence="7" id="KW-0678">Repressor</keyword>
<feature type="active site" description="Proton acceptor" evidence="15">
    <location>
        <position position="136"/>
    </location>
</feature>
<dbReference type="InterPro" id="IPR023801">
    <property type="entry name" value="His_deacetylse_dom"/>
</dbReference>
<evidence type="ECO:0000313" key="19">
    <source>
        <dbReference type="EMBL" id="ORY79039.1"/>
    </source>
</evidence>
<dbReference type="InterPro" id="IPR003084">
    <property type="entry name" value="HDAC_I/II"/>
</dbReference>
<dbReference type="Gene3D" id="3.40.800.20">
    <property type="entry name" value="Histone deacetylase domain"/>
    <property type="match status" value="1"/>
</dbReference>
<evidence type="ECO:0000256" key="2">
    <source>
        <dbReference type="ARBA" id="ARBA00004123"/>
    </source>
</evidence>
<evidence type="ECO:0000256" key="14">
    <source>
        <dbReference type="PIRNR" id="PIRNR037913"/>
    </source>
</evidence>
<protein>
    <recommendedName>
        <fullName evidence="14">Histone deacetylase</fullName>
        <ecNumber evidence="14">3.5.1.98</ecNumber>
    </recommendedName>
</protein>
<proteinExistence type="inferred from homology"/>
<keyword evidence="9 14" id="KW-0378">Hydrolase</keyword>
<evidence type="ECO:0000256" key="9">
    <source>
        <dbReference type="ARBA" id="ARBA00022801"/>
    </source>
</evidence>
<feature type="binding site" evidence="16">
    <location>
        <position position="92"/>
    </location>
    <ligand>
        <name>substrate</name>
    </ligand>
</feature>
<evidence type="ECO:0000256" key="3">
    <source>
        <dbReference type="ARBA" id="ARBA00004286"/>
    </source>
</evidence>
<dbReference type="GO" id="GO:0046872">
    <property type="term" value="F:metal ion binding"/>
    <property type="evidence" value="ECO:0007669"/>
    <property type="project" value="UniProtKB-KW"/>
</dbReference>
<evidence type="ECO:0000256" key="12">
    <source>
        <dbReference type="ARBA" id="ARBA00023163"/>
    </source>
</evidence>
<comment type="similarity">
    <text evidence="14">Belongs to the histone deacetylase family. HD Type 1 subfamily.</text>
</comment>
<feature type="binding site" evidence="17">
    <location>
        <position position="171"/>
    </location>
    <ligand>
        <name>a divalent metal cation</name>
        <dbReference type="ChEBI" id="CHEBI:60240"/>
    </ligand>
</feature>
<evidence type="ECO:0000259" key="18">
    <source>
        <dbReference type="Pfam" id="PF00850"/>
    </source>
</evidence>
<keyword evidence="11 14" id="KW-0805">Transcription regulation</keyword>
<comment type="subcellular location">
    <subcellularLocation>
        <location evidence="3">Chromosome</location>
    </subcellularLocation>
    <subcellularLocation>
        <location evidence="4">Cytoplasm</location>
    </subcellularLocation>
    <subcellularLocation>
        <location evidence="2 14">Nucleus</location>
    </subcellularLocation>
</comment>
<evidence type="ECO:0000256" key="7">
    <source>
        <dbReference type="ARBA" id="ARBA00022491"/>
    </source>
</evidence>
<keyword evidence="6" id="KW-0963">Cytoplasm</keyword>
<dbReference type="STRING" id="56484.A0A1Y2F5A3"/>
<reference evidence="19 20" key="1">
    <citation type="submission" date="2016-07" db="EMBL/GenBank/DDBJ databases">
        <title>Pervasive Adenine N6-methylation of Active Genes in Fungi.</title>
        <authorList>
            <consortium name="DOE Joint Genome Institute"/>
            <person name="Mondo S.J."/>
            <person name="Dannebaum R.O."/>
            <person name="Kuo R.C."/>
            <person name="Labutti K."/>
            <person name="Haridas S."/>
            <person name="Kuo A."/>
            <person name="Salamov A."/>
            <person name="Ahrendt S.R."/>
            <person name="Lipzen A."/>
            <person name="Sullivan W."/>
            <person name="Andreopoulos W.B."/>
            <person name="Clum A."/>
            <person name="Lindquist E."/>
            <person name="Daum C."/>
            <person name="Ramamoorthy G.K."/>
            <person name="Gryganskyi A."/>
            <person name="Culley D."/>
            <person name="Magnuson J.K."/>
            <person name="James T.Y."/>
            <person name="O'Malley M.A."/>
            <person name="Stajich J.E."/>
            <person name="Spatafora J.W."/>
            <person name="Visel A."/>
            <person name="Grigoriev I.V."/>
        </authorList>
    </citation>
    <scope>NUCLEOTIDE SEQUENCE [LARGE SCALE GENOMIC DNA]</scope>
    <source>
        <strain evidence="19 20">12-1054</strain>
    </source>
</reference>
<keyword evidence="10 14" id="KW-0156">Chromatin regulator</keyword>
<dbReference type="EC" id="3.5.1.98" evidence="14"/>
<dbReference type="GeneID" id="63786385"/>
<dbReference type="EMBL" id="MCFI01000016">
    <property type="protein sequence ID" value="ORY79039.1"/>
    <property type="molecule type" value="Genomic_DNA"/>
</dbReference>
<evidence type="ECO:0000256" key="10">
    <source>
        <dbReference type="ARBA" id="ARBA00022853"/>
    </source>
</evidence>
<evidence type="ECO:0000256" key="5">
    <source>
        <dbReference type="ARBA" id="ARBA00022454"/>
    </source>
</evidence>
<dbReference type="Proteomes" id="UP000193685">
    <property type="component" value="Unassembled WGS sequence"/>
</dbReference>
<dbReference type="GO" id="GO:0031507">
    <property type="term" value="P:heterochromatin formation"/>
    <property type="evidence" value="ECO:0007669"/>
    <property type="project" value="TreeGrafter"/>
</dbReference>
<dbReference type="InterPro" id="IPR023696">
    <property type="entry name" value="Ureohydrolase_dom_sf"/>
</dbReference>
<dbReference type="GO" id="GO:0005737">
    <property type="term" value="C:cytoplasm"/>
    <property type="evidence" value="ECO:0007669"/>
    <property type="project" value="UniProtKB-SubCell"/>
</dbReference>
<dbReference type="RefSeq" id="XP_040723671.1">
    <property type="nucleotide sequence ID" value="XM_040869786.1"/>
</dbReference>
<dbReference type="GO" id="GO:0005634">
    <property type="term" value="C:nucleus"/>
    <property type="evidence" value="ECO:0007669"/>
    <property type="project" value="UniProtKB-SubCell"/>
</dbReference>
<dbReference type="SUPFAM" id="SSF52768">
    <property type="entry name" value="Arginase/deacetylase"/>
    <property type="match status" value="1"/>
</dbReference>
<feature type="binding site" evidence="16">
    <location>
        <position position="144"/>
    </location>
    <ligand>
        <name>substrate</name>
    </ligand>
</feature>
<evidence type="ECO:0000256" key="8">
    <source>
        <dbReference type="ARBA" id="ARBA00022723"/>
    </source>
</evidence>
<dbReference type="OMA" id="DVPAGNM"/>
<evidence type="ECO:0000256" key="13">
    <source>
        <dbReference type="ARBA" id="ARBA00023242"/>
    </source>
</evidence>
<evidence type="ECO:0000256" key="17">
    <source>
        <dbReference type="PIRSR" id="PIRSR037913-3"/>
    </source>
</evidence>
<dbReference type="PANTHER" id="PTHR10625:SF14">
    <property type="entry name" value="HISTONE DEACETYLASE 8"/>
    <property type="match status" value="1"/>
</dbReference>
<evidence type="ECO:0000256" key="6">
    <source>
        <dbReference type="ARBA" id="ARBA00022490"/>
    </source>
</evidence>
<comment type="catalytic activity">
    <reaction evidence="14">
        <text>N(6)-acetyl-L-lysyl-[histone] + H2O = L-lysyl-[histone] + acetate</text>
        <dbReference type="Rhea" id="RHEA:58196"/>
        <dbReference type="Rhea" id="RHEA-COMP:9845"/>
        <dbReference type="Rhea" id="RHEA-COMP:11338"/>
        <dbReference type="ChEBI" id="CHEBI:15377"/>
        <dbReference type="ChEBI" id="CHEBI:29969"/>
        <dbReference type="ChEBI" id="CHEBI:30089"/>
        <dbReference type="ChEBI" id="CHEBI:61930"/>
        <dbReference type="EC" id="3.5.1.98"/>
    </reaction>
</comment>
<keyword evidence="12 14" id="KW-0804">Transcription</keyword>
<accession>A0A1Y2F5A3</accession>
<feature type="binding site" evidence="16">
    <location>
        <position position="303"/>
    </location>
    <ligand>
        <name>substrate</name>
    </ligand>
</feature>
<comment type="cofactor">
    <cofactor evidence="1">
        <name>a divalent metal cation</name>
        <dbReference type="ChEBI" id="CHEBI:60240"/>
    </cofactor>
</comment>
<name>A0A1Y2F5A3_PROLT</name>
<sequence length="383" mass="42035">MRLAYVYSKELCAAADLLPSNRGRSSLIHSLISAYKLLSSDQVVVIKPKPATRQELLAYHDEDFIDALLSADDTSNQALTDEELAEFGLEYDCPLFKGISTYITHVAGASLYAAKALCSQSHGFTAAVCFDGGRHHARKREAYGFCYINDINLSILQLRSSFDRVMYIDLDLHHGDGVESCFKYTDKVLTCSIHRHGPGFFPRSGSADETGKGKGEGYSLNVPLKRGLTDSPFLRIINEIVIPAIRAYRPGALVVQCGVDGLHGDPYKEWNLSINGFSKAVDLIQREATSKNIKTLYLGGGGYESSVVSSCYATILAVLLDTKDLSQAIPEHSRWAQYSKRDYSLGGDEVSGVMLDANTDISEVIDRAVQQMSVWNMDSVMSG</sequence>
<evidence type="ECO:0000256" key="15">
    <source>
        <dbReference type="PIRSR" id="PIRSR037913-1"/>
    </source>
</evidence>
<feature type="binding site" evidence="17">
    <location>
        <position position="260"/>
    </location>
    <ligand>
        <name>a divalent metal cation</name>
        <dbReference type="ChEBI" id="CHEBI:60240"/>
    </ligand>
</feature>
<dbReference type="GO" id="GO:0005694">
    <property type="term" value="C:chromosome"/>
    <property type="evidence" value="ECO:0007669"/>
    <property type="project" value="UniProtKB-SubCell"/>
</dbReference>
<keyword evidence="13 14" id="KW-0539">Nucleus</keyword>
<gene>
    <name evidence="19" type="ORF">BCR37DRAFT_382007</name>
</gene>